<dbReference type="InterPro" id="IPR003918">
    <property type="entry name" value="NADH_UbQ_OxRdtase"/>
</dbReference>
<dbReference type="GO" id="GO:0003954">
    <property type="term" value="F:NADH dehydrogenase activity"/>
    <property type="evidence" value="ECO:0007669"/>
    <property type="project" value="TreeGrafter"/>
</dbReference>
<evidence type="ECO:0000256" key="1">
    <source>
        <dbReference type="ARBA" id="ARBA00003257"/>
    </source>
</evidence>
<keyword evidence="7 17" id="KW-0679">Respiratory chain</keyword>
<keyword evidence="8 17" id="KW-0812">Transmembrane</keyword>
<name>A0A9E8LP44_9NEOP</name>
<feature type="transmembrane region" description="Helical" evidence="17">
    <location>
        <begin position="178"/>
        <end position="201"/>
    </location>
</feature>
<feature type="domain" description="NADH:ubiquinone oxidoreductase chain 4 N-terminal" evidence="19">
    <location>
        <begin position="1"/>
        <end position="98"/>
    </location>
</feature>
<feature type="transmembrane region" description="Helical" evidence="17">
    <location>
        <begin position="21"/>
        <end position="42"/>
    </location>
</feature>
<feature type="transmembrane region" description="Helical" evidence="17">
    <location>
        <begin position="298"/>
        <end position="315"/>
    </location>
</feature>
<dbReference type="Pfam" id="PF00361">
    <property type="entry name" value="Proton_antipo_M"/>
    <property type="match status" value="1"/>
</dbReference>
<comment type="subcellular location">
    <subcellularLocation>
        <location evidence="2 17">Mitochondrion membrane</location>
        <topology evidence="2 17">Multi-pass membrane protein</topology>
    </subcellularLocation>
</comment>
<keyword evidence="15 17" id="KW-0472">Membrane</keyword>
<feature type="transmembrane region" description="Helical" evidence="17">
    <location>
        <begin position="107"/>
        <end position="125"/>
    </location>
</feature>
<dbReference type="AlphaFoldDB" id="A0A9E8LP44"/>
<evidence type="ECO:0000256" key="16">
    <source>
        <dbReference type="ARBA" id="ARBA00049551"/>
    </source>
</evidence>
<reference evidence="20" key="1">
    <citation type="submission" date="2021-11" db="EMBL/GenBank/DDBJ databases">
        <authorList>
            <person name="Ge X.-Y."/>
            <person name="Peng L."/>
            <person name="Sun C.-H."/>
            <person name="Wang B.-X."/>
        </authorList>
    </citation>
    <scope>NUCLEOTIDE SEQUENCE</scope>
</reference>
<evidence type="ECO:0000256" key="2">
    <source>
        <dbReference type="ARBA" id="ARBA00004225"/>
    </source>
</evidence>
<feature type="transmembrane region" description="Helical" evidence="17">
    <location>
        <begin position="378"/>
        <end position="397"/>
    </location>
</feature>
<dbReference type="InterPro" id="IPR001750">
    <property type="entry name" value="ND/Mrp_TM"/>
</dbReference>
<dbReference type="GO" id="GO:0031966">
    <property type="term" value="C:mitochondrial membrane"/>
    <property type="evidence" value="ECO:0007669"/>
    <property type="project" value="UniProtKB-SubCell"/>
</dbReference>
<dbReference type="GO" id="GO:0042773">
    <property type="term" value="P:ATP synthesis coupled electron transport"/>
    <property type="evidence" value="ECO:0007669"/>
    <property type="project" value="InterPro"/>
</dbReference>
<reference evidence="20" key="2">
    <citation type="journal article" date="2022" name="Syst. Entomol.">
        <title>Massive gene rearrangements of mitochondrial genomes and implications for the phylogeny of Trichoptera (Insecta).</title>
        <authorList>
            <person name="Ge X."/>
            <person name="Peng L."/>
            <person name="Vogler A.P."/>
            <person name="Morse J.C."/>
            <person name="Yang L."/>
            <person name="Sun C."/>
            <person name="Wang B."/>
        </authorList>
    </citation>
    <scope>NUCLEOTIDE SEQUENCE</scope>
</reference>
<keyword evidence="12 17" id="KW-0520">NAD</keyword>
<evidence type="ECO:0000256" key="3">
    <source>
        <dbReference type="ARBA" id="ARBA00009025"/>
    </source>
</evidence>
<evidence type="ECO:0000256" key="9">
    <source>
        <dbReference type="ARBA" id="ARBA00022967"/>
    </source>
</evidence>
<keyword evidence="10 17" id="KW-0249">Electron transport</keyword>
<evidence type="ECO:0000256" key="5">
    <source>
        <dbReference type="ARBA" id="ARBA00021006"/>
    </source>
</evidence>
<feature type="transmembrane region" description="Helical" evidence="17">
    <location>
        <begin position="213"/>
        <end position="233"/>
    </location>
</feature>
<dbReference type="GO" id="GO:0008137">
    <property type="term" value="F:NADH dehydrogenase (ubiquinone) activity"/>
    <property type="evidence" value="ECO:0007669"/>
    <property type="project" value="UniProtKB-UniRule"/>
</dbReference>
<dbReference type="GeneID" id="77426224"/>
<comment type="catalytic activity">
    <reaction evidence="16 17">
        <text>a ubiquinone + NADH + 5 H(+)(in) = a ubiquinol + NAD(+) + 4 H(+)(out)</text>
        <dbReference type="Rhea" id="RHEA:29091"/>
        <dbReference type="Rhea" id="RHEA-COMP:9565"/>
        <dbReference type="Rhea" id="RHEA-COMP:9566"/>
        <dbReference type="ChEBI" id="CHEBI:15378"/>
        <dbReference type="ChEBI" id="CHEBI:16389"/>
        <dbReference type="ChEBI" id="CHEBI:17976"/>
        <dbReference type="ChEBI" id="CHEBI:57540"/>
        <dbReference type="ChEBI" id="CHEBI:57945"/>
        <dbReference type="EC" id="7.1.1.2"/>
    </reaction>
</comment>
<dbReference type="EMBL" id="OL678037">
    <property type="protein sequence ID" value="UZZ44216.1"/>
    <property type="molecule type" value="Genomic_DNA"/>
</dbReference>
<proteinExistence type="inferred from homology"/>
<evidence type="ECO:0000256" key="17">
    <source>
        <dbReference type="RuleBase" id="RU003297"/>
    </source>
</evidence>
<evidence type="ECO:0000256" key="10">
    <source>
        <dbReference type="ARBA" id="ARBA00022982"/>
    </source>
</evidence>
<evidence type="ECO:0000259" key="18">
    <source>
        <dbReference type="Pfam" id="PF00361"/>
    </source>
</evidence>
<comment type="function">
    <text evidence="17">Core subunit of the mitochondrial membrane respiratory chain NADH dehydrogenase (Complex I) which catalyzes electron transfer from NADH through the respiratory chain, using ubiquinone as an electron acceptor. Essential for the catalytic activity and assembly of complex I.</text>
</comment>
<evidence type="ECO:0000256" key="15">
    <source>
        <dbReference type="ARBA" id="ARBA00023136"/>
    </source>
</evidence>
<dbReference type="EC" id="7.1.1.2" evidence="4 17"/>
<dbReference type="Pfam" id="PF01059">
    <property type="entry name" value="Oxidored_q5_N"/>
    <property type="match status" value="1"/>
</dbReference>
<feature type="transmembrane region" description="Helical" evidence="17">
    <location>
        <begin position="137"/>
        <end position="158"/>
    </location>
</feature>
<comment type="function">
    <text evidence="1">Core subunit of the mitochondrial membrane respiratory chain NADH dehydrogenase (Complex I) that is believed to belong to the minimal assembly required for catalysis. Complex I functions in the transfer of electrons from NADH to the respiratory chain. The immediate electron acceptor for the enzyme is believed to be ubiquinone.</text>
</comment>
<keyword evidence="13 17" id="KW-0830">Ubiquinone</keyword>
<evidence type="ECO:0000256" key="14">
    <source>
        <dbReference type="ARBA" id="ARBA00023128"/>
    </source>
</evidence>
<evidence type="ECO:0000256" key="11">
    <source>
        <dbReference type="ARBA" id="ARBA00022989"/>
    </source>
</evidence>
<keyword evidence="14 17" id="KW-0496">Mitochondrion</keyword>
<gene>
    <name evidence="20" type="primary">ND4</name>
</gene>
<dbReference type="PANTHER" id="PTHR43507">
    <property type="entry name" value="NADH-UBIQUINONE OXIDOREDUCTASE CHAIN 4"/>
    <property type="match status" value="1"/>
</dbReference>
<evidence type="ECO:0000259" key="19">
    <source>
        <dbReference type="Pfam" id="PF01059"/>
    </source>
</evidence>
<comment type="similarity">
    <text evidence="3 17">Belongs to the complex I subunit 4 family.</text>
</comment>
<dbReference type="CTD" id="4538"/>
<feature type="transmembrane region" description="Helical" evidence="17">
    <location>
        <begin position="327"/>
        <end position="346"/>
    </location>
</feature>
<dbReference type="RefSeq" id="YP_010586428.1">
    <property type="nucleotide sequence ID" value="NC_069274.1"/>
</dbReference>
<dbReference type="InterPro" id="IPR000260">
    <property type="entry name" value="NADH4_N"/>
</dbReference>
<keyword evidence="6 17" id="KW-0813">Transport</keyword>
<geneLocation type="mitochondrion" evidence="20"/>
<dbReference type="GO" id="GO:0048039">
    <property type="term" value="F:ubiquinone binding"/>
    <property type="evidence" value="ECO:0007669"/>
    <property type="project" value="TreeGrafter"/>
</dbReference>
<evidence type="ECO:0000256" key="12">
    <source>
        <dbReference type="ARBA" id="ARBA00023027"/>
    </source>
</evidence>
<feature type="domain" description="NADH:quinone oxidoreductase/Mrp antiporter transmembrane" evidence="18">
    <location>
        <begin position="105"/>
        <end position="383"/>
    </location>
</feature>
<keyword evidence="9" id="KW-1278">Translocase</keyword>
<evidence type="ECO:0000313" key="20">
    <source>
        <dbReference type="EMBL" id="UZZ44216.1"/>
    </source>
</evidence>
<evidence type="ECO:0000256" key="8">
    <source>
        <dbReference type="ARBA" id="ARBA00022692"/>
    </source>
</evidence>
<evidence type="ECO:0000256" key="4">
    <source>
        <dbReference type="ARBA" id="ARBA00012944"/>
    </source>
</evidence>
<feature type="transmembrane region" description="Helical" evidence="17">
    <location>
        <begin position="245"/>
        <end position="263"/>
    </location>
</feature>
<evidence type="ECO:0000256" key="13">
    <source>
        <dbReference type="ARBA" id="ARBA00023075"/>
    </source>
</evidence>
<protein>
    <recommendedName>
        <fullName evidence="5 17">NADH-ubiquinone oxidoreductase chain 4</fullName>
        <ecNumber evidence="4 17">7.1.1.2</ecNumber>
    </recommendedName>
</protein>
<evidence type="ECO:0000256" key="6">
    <source>
        <dbReference type="ARBA" id="ARBA00022448"/>
    </source>
</evidence>
<feature type="transmembrane region" description="Helical" evidence="17">
    <location>
        <begin position="419"/>
        <end position="442"/>
    </location>
</feature>
<feature type="transmembrane region" description="Helical" evidence="17">
    <location>
        <begin position="270"/>
        <end position="292"/>
    </location>
</feature>
<keyword evidence="11 17" id="KW-1133">Transmembrane helix</keyword>
<dbReference type="PANTHER" id="PTHR43507:SF20">
    <property type="entry name" value="NADH-UBIQUINONE OXIDOREDUCTASE CHAIN 4"/>
    <property type="match status" value="1"/>
</dbReference>
<accession>A0A9E8LP44</accession>
<evidence type="ECO:0000256" key="7">
    <source>
        <dbReference type="ARBA" id="ARBA00022660"/>
    </source>
</evidence>
<feature type="transmembrane region" description="Helical" evidence="17">
    <location>
        <begin position="54"/>
        <end position="76"/>
    </location>
</feature>
<organism evidence="20">
    <name type="scientific">Oecetis caucula</name>
    <dbReference type="NCBI Taxonomy" id="2904905"/>
    <lineage>
        <taxon>Eukaryota</taxon>
        <taxon>Metazoa</taxon>
        <taxon>Ecdysozoa</taxon>
        <taxon>Arthropoda</taxon>
        <taxon>Hexapoda</taxon>
        <taxon>Insecta</taxon>
        <taxon>Pterygota</taxon>
        <taxon>Neoptera</taxon>
        <taxon>Endopterygota</taxon>
        <taxon>Trichoptera</taxon>
        <taxon>Integripalpia</taxon>
        <taxon>Brevitentoria</taxon>
        <taxon>Leptoceroidea</taxon>
        <taxon>Leptoceridae</taxon>
        <taxon>Leptocerinae</taxon>
        <taxon>Oecetini</taxon>
        <taxon>Oecetis</taxon>
    </lineage>
</organism>
<feature type="transmembrane region" description="Helical" evidence="17">
    <location>
        <begin position="83"/>
        <end position="101"/>
    </location>
</feature>
<dbReference type="PRINTS" id="PR01437">
    <property type="entry name" value="NUOXDRDTASE4"/>
</dbReference>
<dbReference type="GO" id="GO:0015990">
    <property type="term" value="P:electron transport coupled proton transport"/>
    <property type="evidence" value="ECO:0007669"/>
    <property type="project" value="TreeGrafter"/>
</dbReference>
<sequence>MIKYLMFFIGLFFFKKSYWMILLSLIFLMMVFMLNSLDLFSLMNVSNYLGMDLLSFSLILLSIWILILMFLSMVLFYNMNYNLEFLSGVMVILLFFLMLYFGTLNLFLFYLFFESSLIPMLLMIFGWGGQLERVEAVLFLLFYTLFVSFPLMGGIFFMNYFYKSLSMVLFMKVVLSNLVLYLVMISAFLVKLPMVFVHIWLPKAHVEAPVGGSMILAGVMLKLGGYGLFRVLIFFKKLNFQLSNFMISLSLIGSIYICLVCLHQSDFKKLIAYSSVVHMGLFLGGVFTMSSWGLTGGFYMLIGHGLCSSGLFSLINLNYERFYSRSLVLNKGMISILPSFTLWWFLMLSSNMAAPFSLNLLSEIMIINSIISHSSFTMILVFLVFFLGGAYNLYFFMNSQHGKFLLLKNTFFNILSREYLMLFLHWVPLNLMFLKVDFLMMWV</sequence>